<dbReference type="RefSeq" id="XP_027076875.1">
    <property type="nucleotide sequence ID" value="XM_027221074.1"/>
</dbReference>
<evidence type="ECO:0000256" key="7">
    <source>
        <dbReference type="ARBA" id="ARBA00022737"/>
    </source>
</evidence>
<dbReference type="Gene3D" id="1.10.8.430">
    <property type="entry name" value="Helical domain of apoptotic protease-activating factors"/>
    <property type="match status" value="1"/>
</dbReference>
<evidence type="ECO:0000256" key="10">
    <source>
        <dbReference type="ARBA" id="ARBA00022840"/>
    </source>
</evidence>
<evidence type="ECO:0000259" key="11">
    <source>
        <dbReference type="Pfam" id="PF00931"/>
    </source>
</evidence>
<dbReference type="Pfam" id="PF00931">
    <property type="entry name" value="NB-ARC"/>
    <property type="match status" value="1"/>
</dbReference>
<evidence type="ECO:0000259" key="12">
    <source>
        <dbReference type="Pfam" id="PF23559"/>
    </source>
</evidence>
<evidence type="ECO:0000256" key="3">
    <source>
        <dbReference type="ARBA" id="ARBA00008894"/>
    </source>
</evidence>
<keyword evidence="5" id="KW-0433">Leucine-rich repeat</keyword>
<proteinExistence type="inferred from homology"/>
<evidence type="ECO:0000256" key="5">
    <source>
        <dbReference type="ARBA" id="ARBA00022614"/>
    </source>
</evidence>
<feature type="domain" description="Disease resistance R13L4/SHOC-2-like LRR" evidence="13">
    <location>
        <begin position="375"/>
        <end position="533"/>
    </location>
</feature>
<comment type="similarity">
    <text evidence="3">Belongs to the disease resistance NB-LRR family.</text>
</comment>
<comment type="function">
    <text evidence="1">Confers resistance to late blight (Phytophthora infestans) races carrying the avirulence gene Avr1. Resistance proteins guard the plant against pathogens that contain an appropriate avirulence protein via an indirect interaction with this avirulence protein. That triggers a defense system including the hypersensitive response, which restricts the pathogen growth.</text>
</comment>
<dbReference type="Gene3D" id="1.10.10.10">
    <property type="entry name" value="Winged helix-like DNA-binding domain superfamily/Winged helix DNA-binding domain"/>
    <property type="match status" value="1"/>
</dbReference>
<reference evidence="15" key="2">
    <citation type="submission" date="2025-08" db="UniProtKB">
        <authorList>
            <consortium name="RefSeq"/>
        </authorList>
    </citation>
    <scope>IDENTIFICATION</scope>
    <source>
        <tissue evidence="15">Leaves</tissue>
    </source>
</reference>
<keyword evidence="8" id="KW-0547">Nucleotide-binding</keyword>
<keyword evidence="10" id="KW-0067">ATP-binding</keyword>
<dbReference type="AlphaFoldDB" id="A0A6P6TFR5"/>
<organism evidence="14 15">
    <name type="scientific">Coffea arabica</name>
    <name type="common">Arabian coffee</name>
    <dbReference type="NCBI Taxonomy" id="13443"/>
    <lineage>
        <taxon>Eukaryota</taxon>
        <taxon>Viridiplantae</taxon>
        <taxon>Streptophyta</taxon>
        <taxon>Embryophyta</taxon>
        <taxon>Tracheophyta</taxon>
        <taxon>Spermatophyta</taxon>
        <taxon>Magnoliopsida</taxon>
        <taxon>eudicotyledons</taxon>
        <taxon>Gunneridae</taxon>
        <taxon>Pentapetalae</taxon>
        <taxon>asterids</taxon>
        <taxon>lamiids</taxon>
        <taxon>Gentianales</taxon>
        <taxon>Rubiaceae</taxon>
        <taxon>Ixoroideae</taxon>
        <taxon>Gardenieae complex</taxon>
        <taxon>Bertiereae - Coffeeae clade</taxon>
        <taxon>Coffeeae</taxon>
        <taxon>Coffea</taxon>
    </lineage>
</organism>
<dbReference type="OrthoDB" id="6125577at2759"/>
<gene>
    <name evidence="15" type="primary">LOC113700606</name>
</gene>
<keyword evidence="7" id="KW-0677">Repeat</keyword>
<comment type="subcellular location">
    <subcellularLocation>
        <location evidence="2">Cytoplasm</location>
    </subcellularLocation>
</comment>
<dbReference type="GeneID" id="113700606"/>
<evidence type="ECO:0000256" key="8">
    <source>
        <dbReference type="ARBA" id="ARBA00022741"/>
    </source>
</evidence>
<evidence type="ECO:0000313" key="15">
    <source>
        <dbReference type="RefSeq" id="XP_027076875.1"/>
    </source>
</evidence>
<dbReference type="Gene3D" id="3.40.50.300">
    <property type="entry name" value="P-loop containing nucleotide triphosphate hydrolases"/>
    <property type="match status" value="1"/>
</dbReference>
<dbReference type="InterPro" id="IPR044974">
    <property type="entry name" value="Disease_R_plants"/>
</dbReference>
<dbReference type="SUPFAM" id="SSF52540">
    <property type="entry name" value="P-loop containing nucleoside triphosphate hydrolases"/>
    <property type="match status" value="1"/>
</dbReference>
<dbReference type="FunFam" id="1.10.10.10:FF:000322">
    <property type="entry name" value="Probable disease resistance protein At1g63360"/>
    <property type="match status" value="1"/>
</dbReference>
<dbReference type="InterPro" id="IPR002182">
    <property type="entry name" value="NB-ARC"/>
</dbReference>
<keyword evidence="4" id="KW-0963">Cytoplasm</keyword>
<sequence>MAGLGKTALANTVYHHMQNSISRHFHIHAWCTVSQAYNKHNLLAQILSSIHRGIPGEYLNKDEDKLAEELRKVLLRNRYLIVLDDLWDIEAWNLLERSFPNDANGSRILLTSRIHSLPLQLKHASEPYHLRQLTDKESWALLQNKLFGEVDCPPTLTEVGFQIAKNCKGLTLTIVLVAGILATIEQDCWKEVAETLCSSTIVETEQCKRALELSYSNLPGHLRPCLLYFGAFPENADVPVRKLIWLWSSEGFLQKTEGKILEDVVDEYLTDLVQRSLVMVTRQRSIGGAKACRIHDLIHEFCVGKAKEESFLQISHGENDLFTLTGLHNLHRLCIYNSKPEKLKKLKVFFPTLRSLHFSAKWKVLPYFPIGVLLFKLLRVLDLGRFGFTHEFPMEVVLLVHLRYLAIRSVMSVPSDIANLSSLETFLLIQSWDDVVLPNTIWNIQTLRHLFIKSSRCGFRFPADSLAGSPDLKHLETLSLAIDSSSQSLQKILTKLPSIRRLKCVSYIENYSSSRNWILVLDGLSRLESLKVRNLAPLEIKFPLYLKKLTLSCTRMPWTEISTIGELSSLEVLKLRHEAFVGEKWEMKAGEFLNLRFLELTKLDLRSWTATSDNFSRLEKLVVQDCYVLEEVPFCLGECSNLEMIELAWCCKSAVTSVKQIQQEQMDAGNDDLRVILEDNWDFPILQSVVELTLLIT</sequence>
<dbReference type="GO" id="GO:0043531">
    <property type="term" value="F:ADP binding"/>
    <property type="evidence" value="ECO:0007669"/>
    <property type="project" value="InterPro"/>
</dbReference>
<dbReference type="SUPFAM" id="SSF52058">
    <property type="entry name" value="L domain-like"/>
    <property type="match status" value="1"/>
</dbReference>
<evidence type="ECO:0000259" key="13">
    <source>
        <dbReference type="Pfam" id="PF23598"/>
    </source>
</evidence>
<evidence type="ECO:0000256" key="2">
    <source>
        <dbReference type="ARBA" id="ARBA00004496"/>
    </source>
</evidence>
<dbReference type="InterPro" id="IPR055414">
    <property type="entry name" value="LRR_R13L4/SHOC2-like"/>
</dbReference>
<evidence type="ECO:0000256" key="6">
    <source>
        <dbReference type="ARBA" id="ARBA00022667"/>
    </source>
</evidence>
<dbReference type="PANTHER" id="PTHR23155">
    <property type="entry name" value="DISEASE RESISTANCE PROTEIN RP"/>
    <property type="match status" value="1"/>
</dbReference>
<evidence type="ECO:0000256" key="1">
    <source>
        <dbReference type="ARBA" id="ARBA00002074"/>
    </source>
</evidence>
<name>A0A6P6TFR5_COFAR</name>
<dbReference type="Gene3D" id="3.80.10.10">
    <property type="entry name" value="Ribonuclease Inhibitor"/>
    <property type="match status" value="2"/>
</dbReference>
<dbReference type="InterPro" id="IPR058922">
    <property type="entry name" value="WHD_DRP"/>
</dbReference>
<keyword evidence="6" id="KW-0381">Hypersensitive response</keyword>
<keyword evidence="14" id="KW-1185">Reference proteome</keyword>
<dbReference type="Pfam" id="PF23559">
    <property type="entry name" value="WHD_DRP"/>
    <property type="match status" value="1"/>
</dbReference>
<feature type="domain" description="Disease resistance protein winged helix" evidence="12">
    <location>
        <begin position="232"/>
        <end position="301"/>
    </location>
</feature>
<feature type="domain" description="NB-ARC" evidence="11">
    <location>
        <begin position="1"/>
        <end position="148"/>
    </location>
</feature>
<dbReference type="GO" id="GO:0005737">
    <property type="term" value="C:cytoplasm"/>
    <property type="evidence" value="ECO:0007669"/>
    <property type="project" value="UniProtKB-SubCell"/>
</dbReference>
<keyword evidence="9" id="KW-0611">Plant defense</keyword>
<protein>
    <submittedName>
        <fullName evidence="15">Late blight resistance protein homolog R1A-10</fullName>
    </submittedName>
</protein>
<evidence type="ECO:0000313" key="14">
    <source>
        <dbReference type="Proteomes" id="UP001652660"/>
    </source>
</evidence>
<reference evidence="14" key="1">
    <citation type="journal article" date="2025" name="Foods">
        <title>Unveiling the Microbial Signatures of Arabica Coffee Cherries: Insights into Ripeness Specific Diversity, Functional Traits, and Implications for Quality and Safety.</title>
        <authorList>
            <consortium name="RefSeq"/>
            <person name="Tenea G.N."/>
            <person name="Cifuentes V."/>
            <person name="Reyes P."/>
            <person name="Cevallos-Vallejos M."/>
        </authorList>
    </citation>
    <scope>NUCLEOTIDE SEQUENCE [LARGE SCALE GENOMIC DNA]</scope>
</reference>
<evidence type="ECO:0000256" key="4">
    <source>
        <dbReference type="ARBA" id="ARBA00022490"/>
    </source>
</evidence>
<dbReference type="GO" id="GO:0005524">
    <property type="term" value="F:ATP binding"/>
    <property type="evidence" value="ECO:0007669"/>
    <property type="project" value="UniProtKB-KW"/>
</dbReference>
<dbReference type="InterPro" id="IPR027417">
    <property type="entry name" value="P-loop_NTPase"/>
</dbReference>
<dbReference type="InterPro" id="IPR042197">
    <property type="entry name" value="Apaf_helical"/>
</dbReference>
<evidence type="ECO:0000256" key="9">
    <source>
        <dbReference type="ARBA" id="ARBA00022821"/>
    </source>
</evidence>
<dbReference type="GO" id="GO:0009626">
    <property type="term" value="P:plant-type hypersensitive response"/>
    <property type="evidence" value="ECO:0007669"/>
    <property type="project" value="UniProtKB-KW"/>
</dbReference>
<dbReference type="InterPro" id="IPR036388">
    <property type="entry name" value="WH-like_DNA-bd_sf"/>
</dbReference>
<dbReference type="Pfam" id="PF23598">
    <property type="entry name" value="LRR_14"/>
    <property type="match status" value="1"/>
</dbReference>
<dbReference type="Proteomes" id="UP001652660">
    <property type="component" value="Chromosome 7e"/>
</dbReference>
<dbReference type="InterPro" id="IPR032675">
    <property type="entry name" value="LRR_dom_sf"/>
</dbReference>
<dbReference type="PANTHER" id="PTHR23155:SF1152">
    <property type="entry name" value="AAA+ ATPASE DOMAIN-CONTAINING PROTEIN"/>
    <property type="match status" value="1"/>
</dbReference>
<accession>A0A6P6TFR5</accession>